<dbReference type="InterPro" id="IPR037523">
    <property type="entry name" value="VOC_core"/>
</dbReference>
<evidence type="ECO:0000313" key="2">
    <source>
        <dbReference type="EMBL" id="SIT17705.1"/>
    </source>
</evidence>
<dbReference type="STRING" id="373672.SAMN05421785_10921"/>
<gene>
    <name evidence="2" type="ORF">SAMN05421785_10921</name>
</gene>
<dbReference type="InterPro" id="IPR004360">
    <property type="entry name" value="Glyas_Fos-R_dOase_dom"/>
</dbReference>
<keyword evidence="2" id="KW-0560">Oxidoreductase</keyword>
<dbReference type="GO" id="GO:0051213">
    <property type="term" value="F:dioxygenase activity"/>
    <property type="evidence" value="ECO:0007669"/>
    <property type="project" value="UniProtKB-KW"/>
</dbReference>
<dbReference type="InterPro" id="IPR029068">
    <property type="entry name" value="Glyas_Bleomycin-R_OHBP_Dase"/>
</dbReference>
<feature type="domain" description="VOC" evidence="1">
    <location>
        <begin position="4"/>
        <end position="120"/>
    </location>
</feature>
<dbReference type="SUPFAM" id="SSF54593">
    <property type="entry name" value="Glyoxalase/Bleomycin resistance protein/Dihydroxybiphenyl dioxygenase"/>
    <property type="match status" value="1"/>
</dbReference>
<keyword evidence="2" id="KW-0223">Dioxygenase</keyword>
<dbReference type="EMBL" id="FTOV01000009">
    <property type="protein sequence ID" value="SIT17705.1"/>
    <property type="molecule type" value="Genomic_DNA"/>
</dbReference>
<sequence length="128" mass="15418">MMAKFNSLRPVLWTEQFDETIVFYTQILGFTLQERNDDWQWASLQKDEVEIMVTKPNQHEKFNGIGFTGSFYFNIENADELWDELKDKTKICYEIETFDWEMREFAIYDNNGYILQFGQDLHEISSEE</sequence>
<dbReference type="PROSITE" id="PS51819">
    <property type="entry name" value="VOC"/>
    <property type="match status" value="1"/>
</dbReference>
<evidence type="ECO:0000313" key="3">
    <source>
        <dbReference type="Proteomes" id="UP000185781"/>
    </source>
</evidence>
<protein>
    <submittedName>
        <fullName evidence="2">Glyoxalase/Bleomycin resistance protein/Dioxygenase superfamily protein</fullName>
    </submittedName>
</protein>
<accession>A0A1N7Q4E6</accession>
<dbReference type="OrthoDB" id="66829at2"/>
<dbReference type="Gene3D" id="3.10.180.10">
    <property type="entry name" value="2,3-Dihydroxybiphenyl 1,2-Dioxygenase, domain 1"/>
    <property type="match status" value="1"/>
</dbReference>
<proteinExistence type="predicted"/>
<dbReference type="AlphaFoldDB" id="A0A1N7Q4E6"/>
<evidence type="ECO:0000259" key="1">
    <source>
        <dbReference type="PROSITE" id="PS51819"/>
    </source>
</evidence>
<organism evidence="2 3">
    <name type="scientific">Chryseobacterium gambrini</name>
    <dbReference type="NCBI Taxonomy" id="373672"/>
    <lineage>
        <taxon>Bacteria</taxon>
        <taxon>Pseudomonadati</taxon>
        <taxon>Bacteroidota</taxon>
        <taxon>Flavobacteriia</taxon>
        <taxon>Flavobacteriales</taxon>
        <taxon>Weeksellaceae</taxon>
        <taxon>Chryseobacterium group</taxon>
        <taxon>Chryseobacterium</taxon>
    </lineage>
</organism>
<dbReference type="Proteomes" id="UP000185781">
    <property type="component" value="Unassembled WGS sequence"/>
</dbReference>
<reference evidence="2 3" key="1">
    <citation type="submission" date="2017-01" db="EMBL/GenBank/DDBJ databases">
        <authorList>
            <person name="Mah S.A."/>
            <person name="Swanson W.J."/>
            <person name="Moy G.W."/>
            <person name="Vacquier V.D."/>
        </authorList>
    </citation>
    <scope>NUCLEOTIDE SEQUENCE [LARGE SCALE GENOMIC DNA]</scope>
    <source>
        <strain evidence="2 3">DSM 18014</strain>
    </source>
</reference>
<dbReference type="Pfam" id="PF00903">
    <property type="entry name" value="Glyoxalase"/>
    <property type="match status" value="1"/>
</dbReference>
<name>A0A1N7Q4E6_9FLAO</name>